<organism evidence="1 2">
    <name type="scientific">Pisolithus tinctorius Marx 270</name>
    <dbReference type="NCBI Taxonomy" id="870435"/>
    <lineage>
        <taxon>Eukaryota</taxon>
        <taxon>Fungi</taxon>
        <taxon>Dikarya</taxon>
        <taxon>Basidiomycota</taxon>
        <taxon>Agaricomycotina</taxon>
        <taxon>Agaricomycetes</taxon>
        <taxon>Agaricomycetidae</taxon>
        <taxon>Boletales</taxon>
        <taxon>Sclerodermatineae</taxon>
        <taxon>Pisolithaceae</taxon>
        <taxon>Pisolithus</taxon>
    </lineage>
</organism>
<dbReference type="EMBL" id="KN832487">
    <property type="protein sequence ID" value="KIN92681.1"/>
    <property type="molecule type" value="Genomic_DNA"/>
</dbReference>
<proteinExistence type="predicted"/>
<gene>
    <name evidence="1" type="ORF">M404DRAFT_1009429</name>
</gene>
<reference evidence="1 2" key="1">
    <citation type="submission" date="2014-04" db="EMBL/GenBank/DDBJ databases">
        <authorList>
            <consortium name="DOE Joint Genome Institute"/>
            <person name="Kuo A."/>
            <person name="Kohler A."/>
            <person name="Costa M.D."/>
            <person name="Nagy L.G."/>
            <person name="Floudas D."/>
            <person name="Copeland A."/>
            <person name="Barry K.W."/>
            <person name="Cichocki N."/>
            <person name="Veneault-Fourrey C."/>
            <person name="LaButti K."/>
            <person name="Lindquist E.A."/>
            <person name="Lipzen A."/>
            <person name="Lundell T."/>
            <person name="Morin E."/>
            <person name="Murat C."/>
            <person name="Sun H."/>
            <person name="Tunlid A."/>
            <person name="Henrissat B."/>
            <person name="Grigoriev I.V."/>
            <person name="Hibbett D.S."/>
            <person name="Martin F."/>
            <person name="Nordberg H.P."/>
            <person name="Cantor M.N."/>
            <person name="Hua S.X."/>
        </authorList>
    </citation>
    <scope>NUCLEOTIDE SEQUENCE [LARGE SCALE GENOMIC DNA]</scope>
    <source>
        <strain evidence="1 2">Marx 270</strain>
    </source>
</reference>
<dbReference type="InParanoid" id="A0A0C3J4P5"/>
<protein>
    <submittedName>
        <fullName evidence="1">Uncharacterized protein</fullName>
    </submittedName>
</protein>
<dbReference type="AlphaFoldDB" id="A0A0C3J4P5"/>
<reference evidence="2" key="2">
    <citation type="submission" date="2015-01" db="EMBL/GenBank/DDBJ databases">
        <title>Evolutionary Origins and Diversification of the Mycorrhizal Mutualists.</title>
        <authorList>
            <consortium name="DOE Joint Genome Institute"/>
            <consortium name="Mycorrhizal Genomics Consortium"/>
            <person name="Kohler A."/>
            <person name="Kuo A."/>
            <person name="Nagy L.G."/>
            <person name="Floudas D."/>
            <person name="Copeland A."/>
            <person name="Barry K.W."/>
            <person name="Cichocki N."/>
            <person name="Veneault-Fourrey C."/>
            <person name="LaButti K."/>
            <person name="Lindquist E.A."/>
            <person name="Lipzen A."/>
            <person name="Lundell T."/>
            <person name="Morin E."/>
            <person name="Murat C."/>
            <person name="Riley R."/>
            <person name="Ohm R."/>
            <person name="Sun H."/>
            <person name="Tunlid A."/>
            <person name="Henrissat B."/>
            <person name="Grigoriev I.V."/>
            <person name="Hibbett D.S."/>
            <person name="Martin F."/>
        </authorList>
    </citation>
    <scope>NUCLEOTIDE SEQUENCE [LARGE SCALE GENOMIC DNA]</scope>
    <source>
        <strain evidence="2">Marx 270</strain>
    </source>
</reference>
<evidence type="ECO:0000313" key="2">
    <source>
        <dbReference type="Proteomes" id="UP000054217"/>
    </source>
</evidence>
<evidence type="ECO:0000313" key="1">
    <source>
        <dbReference type="EMBL" id="KIN92681.1"/>
    </source>
</evidence>
<accession>A0A0C3J4P5</accession>
<sequence>MSREYLYLPFSRIDPNFFQYFGGKAAYRQTLLYSRKRENKSRSVTLELNLVPLFRSDERLMITVLRRRPYFLQHSHCSRRPFRHSQGQQ</sequence>
<dbReference type="Proteomes" id="UP000054217">
    <property type="component" value="Unassembled WGS sequence"/>
</dbReference>
<name>A0A0C3J4P5_PISTI</name>
<keyword evidence="2" id="KW-1185">Reference proteome</keyword>
<dbReference type="HOGENOM" id="CLU_2455642_0_0_1"/>